<protein>
    <submittedName>
        <fullName evidence="3">SUF system NifU family Fe-S cluster assembly protein</fullName>
    </submittedName>
</protein>
<dbReference type="GO" id="GO:0051536">
    <property type="term" value="F:iron-sulfur cluster binding"/>
    <property type="evidence" value="ECO:0007669"/>
    <property type="project" value="InterPro"/>
</dbReference>
<dbReference type="CDD" id="cd06664">
    <property type="entry name" value="IscU_like"/>
    <property type="match status" value="1"/>
</dbReference>
<sequence>MELDQIYTEIITENSRSKRNKRELENPTAVIKGVNPSCGDEISLQIREKDGIIEDASFTGIGCAISQASASIMIDLIKGKTKEEAMHLAETFLSMIKEGKLDEEAQEELEDAAAFQNISKLPARVKCAVLSWHTLEEAIQSGGNCPGDDSASCKTRI</sequence>
<comment type="caution">
    <text evidence="3">The sequence shown here is derived from an EMBL/GenBank/DDBJ whole genome shotgun (WGS) entry which is preliminary data.</text>
</comment>
<feature type="domain" description="NIF system FeS cluster assembly NifU N-terminal" evidence="2">
    <location>
        <begin position="7"/>
        <end position="127"/>
    </location>
</feature>
<evidence type="ECO:0000256" key="1">
    <source>
        <dbReference type="ARBA" id="ARBA00006420"/>
    </source>
</evidence>
<dbReference type="FunFam" id="3.90.1010.10:FF:000002">
    <property type="entry name" value="Iron-sulfur cluster assembly scaffold protein NifU"/>
    <property type="match status" value="1"/>
</dbReference>
<dbReference type="GO" id="GO:0016226">
    <property type="term" value="P:iron-sulfur cluster assembly"/>
    <property type="evidence" value="ECO:0007669"/>
    <property type="project" value="InterPro"/>
</dbReference>
<dbReference type="Gene3D" id="3.90.1010.10">
    <property type="match status" value="1"/>
</dbReference>
<evidence type="ECO:0000259" key="2">
    <source>
        <dbReference type="Pfam" id="PF01592"/>
    </source>
</evidence>
<dbReference type="NCBIfam" id="TIGR01994">
    <property type="entry name" value="SUF_scaf_2"/>
    <property type="match status" value="1"/>
</dbReference>
<comment type="similarity">
    <text evidence="1">Belongs to the NifU family.</text>
</comment>
<dbReference type="AlphaFoldDB" id="A0A928KVK8"/>
<evidence type="ECO:0000313" key="3">
    <source>
        <dbReference type="EMBL" id="MBE6832810.1"/>
    </source>
</evidence>
<proteinExistence type="inferred from homology"/>
<reference evidence="3" key="1">
    <citation type="submission" date="2019-04" db="EMBL/GenBank/DDBJ databases">
        <title>Evolution of Biomass-Degrading Anaerobic Consortia Revealed by Metagenomics.</title>
        <authorList>
            <person name="Peng X."/>
        </authorList>
    </citation>
    <scope>NUCLEOTIDE SEQUENCE</scope>
    <source>
        <strain evidence="3">SIG551</strain>
    </source>
</reference>
<dbReference type="SUPFAM" id="SSF82649">
    <property type="entry name" value="SufE/NifU"/>
    <property type="match status" value="1"/>
</dbReference>
<dbReference type="Proteomes" id="UP000754750">
    <property type="component" value="Unassembled WGS sequence"/>
</dbReference>
<dbReference type="RefSeq" id="WP_020071614.1">
    <property type="nucleotide sequence ID" value="NZ_JBKWRC010000001.1"/>
</dbReference>
<gene>
    <name evidence="3" type="ORF">E7512_04390</name>
</gene>
<dbReference type="PANTHER" id="PTHR10093">
    <property type="entry name" value="IRON-SULFUR CLUSTER ASSEMBLY ENZYME NIFU HOMOLOG"/>
    <property type="match status" value="1"/>
</dbReference>
<accession>A0A928KVK8</accession>
<organism evidence="3 4">
    <name type="scientific">Faecalispora sporosphaeroides</name>
    <dbReference type="NCBI Taxonomy" id="1549"/>
    <lineage>
        <taxon>Bacteria</taxon>
        <taxon>Bacillati</taxon>
        <taxon>Bacillota</taxon>
        <taxon>Clostridia</taxon>
        <taxon>Eubacteriales</taxon>
        <taxon>Oscillospiraceae</taxon>
        <taxon>Faecalispora</taxon>
    </lineage>
</organism>
<name>A0A928KVK8_9FIRM</name>
<dbReference type="InterPro" id="IPR002871">
    <property type="entry name" value="NIF_FeS_clus_asmbl_NifU_N"/>
</dbReference>
<evidence type="ECO:0000313" key="4">
    <source>
        <dbReference type="Proteomes" id="UP000754750"/>
    </source>
</evidence>
<dbReference type="GO" id="GO:0005506">
    <property type="term" value="F:iron ion binding"/>
    <property type="evidence" value="ECO:0007669"/>
    <property type="project" value="InterPro"/>
</dbReference>
<dbReference type="Pfam" id="PF01592">
    <property type="entry name" value="NifU_N"/>
    <property type="match status" value="1"/>
</dbReference>
<dbReference type="EMBL" id="SVNY01000002">
    <property type="protein sequence ID" value="MBE6832810.1"/>
    <property type="molecule type" value="Genomic_DNA"/>
</dbReference>